<feature type="active site" description="Proton donor; for dehydratase activity" evidence="4">
    <location>
        <position position="1154"/>
    </location>
</feature>
<dbReference type="Pfam" id="PF00550">
    <property type="entry name" value="PP-binding"/>
    <property type="match status" value="1"/>
</dbReference>
<dbReference type="GO" id="GO:0004312">
    <property type="term" value="F:fatty acid synthase activity"/>
    <property type="evidence" value="ECO:0007669"/>
    <property type="project" value="TreeGrafter"/>
</dbReference>
<dbReference type="Pfam" id="PF08659">
    <property type="entry name" value="KR"/>
    <property type="match status" value="1"/>
</dbReference>
<dbReference type="SMART" id="SM00827">
    <property type="entry name" value="PKS_AT"/>
    <property type="match status" value="1"/>
</dbReference>
<dbReference type="Pfam" id="PF21089">
    <property type="entry name" value="PKS_DH_N"/>
    <property type="match status" value="1"/>
</dbReference>
<dbReference type="GO" id="GO:0031177">
    <property type="term" value="F:phosphopantetheine binding"/>
    <property type="evidence" value="ECO:0007669"/>
    <property type="project" value="InterPro"/>
</dbReference>
<dbReference type="SMART" id="SM00823">
    <property type="entry name" value="PKS_PP"/>
    <property type="match status" value="1"/>
</dbReference>
<dbReference type="InterPro" id="IPR057326">
    <property type="entry name" value="KR_dom"/>
</dbReference>
<dbReference type="HOGENOM" id="CLU_000022_35_3_11"/>
<proteinExistence type="predicted"/>
<feature type="domain" description="PKS/mFAS DH" evidence="7">
    <location>
        <begin position="962"/>
        <end position="1235"/>
    </location>
</feature>
<dbReference type="eggNOG" id="COG3321">
    <property type="taxonomic scope" value="Bacteria"/>
</dbReference>
<gene>
    <name evidence="8" type="ordered locus">Sare_4951</name>
</gene>
<dbReference type="Gene3D" id="3.40.366.10">
    <property type="entry name" value="Malonyl-Coenzyme A Acyl Carrier Protein, domain 2"/>
    <property type="match status" value="1"/>
</dbReference>
<dbReference type="InterPro" id="IPR020807">
    <property type="entry name" value="PKS_DH"/>
</dbReference>
<evidence type="ECO:0000256" key="2">
    <source>
        <dbReference type="ARBA" id="ARBA00022553"/>
    </source>
</evidence>
<dbReference type="Gene3D" id="3.40.50.720">
    <property type="entry name" value="NAD(P)-binding Rossmann-like Domain"/>
    <property type="match status" value="1"/>
</dbReference>
<dbReference type="SUPFAM" id="SSF52151">
    <property type="entry name" value="FabD/lysophospholipase-like"/>
    <property type="match status" value="1"/>
</dbReference>
<dbReference type="SUPFAM" id="SSF53901">
    <property type="entry name" value="Thiolase-like"/>
    <property type="match status" value="1"/>
</dbReference>
<dbReference type="PROSITE" id="PS52004">
    <property type="entry name" value="KS3_2"/>
    <property type="match status" value="1"/>
</dbReference>
<dbReference type="SUPFAM" id="SSF51735">
    <property type="entry name" value="NAD(P)-binding Rossmann-fold domains"/>
    <property type="match status" value="2"/>
</dbReference>
<reference evidence="8" key="1">
    <citation type="submission" date="2007-10" db="EMBL/GenBank/DDBJ databases">
        <title>Complete sequence of Salinispora arenicola CNS-205.</title>
        <authorList>
            <consortium name="US DOE Joint Genome Institute"/>
            <person name="Copeland A."/>
            <person name="Lucas S."/>
            <person name="Lapidus A."/>
            <person name="Barry K."/>
            <person name="Glavina del Rio T."/>
            <person name="Dalin E."/>
            <person name="Tice H."/>
            <person name="Pitluck S."/>
            <person name="Foster B."/>
            <person name="Schmutz J."/>
            <person name="Larimer F."/>
            <person name="Land M."/>
            <person name="Hauser L."/>
            <person name="Kyrpides N."/>
            <person name="Ivanova N."/>
            <person name="Jensen P.R."/>
            <person name="Moore B.S."/>
            <person name="Penn K."/>
            <person name="Jenkins C."/>
            <person name="Udwary D."/>
            <person name="Xiang L."/>
            <person name="Gontang E."/>
            <person name="Richardson P."/>
        </authorList>
    </citation>
    <scope>NUCLEOTIDE SEQUENCE [LARGE SCALE GENOMIC DNA]</scope>
    <source>
        <strain evidence="8">CNS-205</strain>
    </source>
</reference>
<dbReference type="Gene3D" id="3.40.47.10">
    <property type="match status" value="1"/>
</dbReference>
<dbReference type="PROSITE" id="PS52019">
    <property type="entry name" value="PKS_MFAS_DH"/>
    <property type="match status" value="1"/>
</dbReference>
<dbReference type="KEGG" id="saq:Sare_4951"/>
<evidence type="ECO:0000256" key="4">
    <source>
        <dbReference type="PROSITE-ProRule" id="PRU01363"/>
    </source>
</evidence>
<dbReference type="Pfam" id="PF02801">
    <property type="entry name" value="Ketoacyl-synt_C"/>
    <property type="match status" value="1"/>
</dbReference>
<dbReference type="SMART" id="SM01294">
    <property type="entry name" value="PKS_PP_betabranch"/>
    <property type="match status" value="1"/>
</dbReference>
<feature type="active site" description="Proton acceptor; for dehydratase activity" evidence="4">
    <location>
        <position position="995"/>
    </location>
</feature>
<evidence type="ECO:0000256" key="3">
    <source>
        <dbReference type="ARBA" id="ARBA00022679"/>
    </source>
</evidence>
<dbReference type="EMBL" id="CP000850">
    <property type="protein sequence ID" value="ABW00698.1"/>
    <property type="molecule type" value="Genomic_DNA"/>
</dbReference>
<dbReference type="GO" id="GO:0006633">
    <property type="term" value="P:fatty acid biosynthetic process"/>
    <property type="evidence" value="ECO:0007669"/>
    <property type="project" value="TreeGrafter"/>
</dbReference>
<dbReference type="SMART" id="SM00826">
    <property type="entry name" value="PKS_DH"/>
    <property type="match status" value="1"/>
</dbReference>
<dbReference type="SMART" id="SM00825">
    <property type="entry name" value="PKS_KS"/>
    <property type="match status" value="1"/>
</dbReference>
<protein>
    <submittedName>
        <fullName evidence="8">Beta-ketoacyl synthase</fullName>
    </submittedName>
</protein>
<dbReference type="InterPro" id="IPR049900">
    <property type="entry name" value="PKS_mFAS_DH"/>
</dbReference>
<dbReference type="InterPro" id="IPR036291">
    <property type="entry name" value="NAD(P)-bd_dom_sf"/>
</dbReference>
<keyword evidence="3" id="KW-0808">Transferase</keyword>
<dbReference type="InterPro" id="IPR016035">
    <property type="entry name" value="Acyl_Trfase/lysoPLipase"/>
</dbReference>
<dbReference type="InterPro" id="IPR001227">
    <property type="entry name" value="Ac_transferase_dom_sf"/>
</dbReference>
<dbReference type="Gene3D" id="3.30.70.3290">
    <property type="match status" value="1"/>
</dbReference>
<dbReference type="GO" id="GO:0071770">
    <property type="term" value="P:DIM/DIP cell wall layer assembly"/>
    <property type="evidence" value="ECO:0007669"/>
    <property type="project" value="TreeGrafter"/>
</dbReference>
<dbReference type="InterPro" id="IPR050091">
    <property type="entry name" value="PKS_NRPS_Biosynth_Enz"/>
</dbReference>
<dbReference type="InterPro" id="IPR032821">
    <property type="entry name" value="PKS_assoc"/>
</dbReference>
<dbReference type="Gene3D" id="1.10.1200.10">
    <property type="entry name" value="ACP-like"/>
    <property type="match status" value="1"/>
</dbReference>
<dbReference type="PANTHER" id="PTHR43775">
    <property type="entry name" value="FATTY ACID SYNTHASE"/>
    <property type="match status" value="1"/>
</dbReference>
<dbReference type="InterPro" id="IPR042104">
    <property type="entry name" value="PKS_dehydratase_sf"/>
</dbReference>
<dbReference type="Pfam" id="PF00698">
    <property type="entry name" value="Acyl_transf_1"/>
    <property type="match status" value="1"/>
</dbReference>
<keyword evidence="2" id="KW-0597">Phosphoprotein</keyword>
<dbReference type="InterPro" id="IPR016039">
    <property type="entry name" value="Thiolase-like"/>
</dbReference>
<dbReference type="Pfam" id="PF16197">
    <property type="entry name" value="KAsynt_C_assoc"/>
    <property type="match status" value="1"/>
</dbReference>
<feature type="domain" description="Ketosynthase family 3 (KS3)" evidence="6">
    <location>
        <begin position="72"/>
        <end position="496"/>
    </location>
</feature>
<dbReference type="InterPro" id="IPR014030">
    <property type="entry name" value="Ketoacyl_synth_N"/>
</dbReference>
<dbReference type="STRING" id="391037.Sare_4951"/>
<feature type="domain" description="Carrier" evidence="5">
    <location>
        <begin position="1741"/>
        <end position="1818"/>
    </location>
</feature>
<feature type="region of interest" description="C-terminal hotdog fold" evidence="4">
    <location>
        <begin position="1097"/>
        <end position="1235"/>
    </location>
</feature>
<accession>A8LW93</accession>
<organism evidence="8">
    <name type="scientific">Salinispora arenicola (strain CNS-205)</name>
    <dbReference type="NCBI Taxonomy" id="391037"/>
    <lineage>
        <taxon>Bacteria</taxon>
        <taxon>Bacillati</taxon>
        <taxon>Actinomycetota</taxon>
        <taxon>Actinomycetes</taxon>
        <taxon>Micromonosporales</taxon>
        <taxon>Micromonosporaceae</taxon>
        <taxon>Salinispora</taxon>
    </lineage>
</organism>
<keyword evidence="1" id="KW-0596">Phosphopantetheine</keyword>
<dbReference type="InterPro" id="IPR014031">
    <property type="entry name" value="Ketoacyl_synth_C"/>
</dbReference>
<dbReference type="PROSITE" id="PS00012">
    <property type="entry name" value="PHOSPHOPANTETHEINE"/>
    <property type="match status" value="1"/>
</dbReference>
<sequence length="1835" mass="194617">MSDTSTTPPTLERESRTAEVEVVIPSGKHCRLMVGPPCVSRRKGLTARARSVSCPFRKSKRCGDLTENTTSEDAIAIIGMSCRFAPDLDSPQKFWKFLVSGGSAVGEMPEKRWKPYAASSPQATAIMRETTLRGAFLDDIEGFDADFFGISPKEADFLDPQQRFMLELAWEALTDAGVPPMSLGGSDAGVYVAANSNDYGRRLLEDIQNTGAYAVNGTTFYGIANRVSYFLDLRGPSMAVDTACAGSLTALHLASQGLRSGETPIAIVGGLNIMATPALNVALDAAGAMSPDGRSKAFDKDADGYGRGEGAGVVVLKRLADARRDGDPVLAVILGSVVSQDGRSDGMMAPNAEAQEHMLRQVYGRVGISPATVDYVEAHGTGTPTGDGKEIEALINVFGEGRGQEDPCLIGSVKPNIGHVEGGSGITGLIKTVLALRHETLPPSLHDEPNPDIDWQNSGLRLVGGVTPWPVGERVRRAGISSYGVGGTIAHMIVEESPDRPAVAPTKPADTPTVFPISSMSESGLRALAGSVADWLTDNHDVPLASVGHTLSRRRSHLPQRAAVVAGSTDQLVERVRAVAEGRTAPGVVSARTVAGHTNGVVWVFSGHGAQWSGMGQQALLHDAAFAATIDALADVFRVELGWTPRDAIVAGGPWTAAHVQALTFAIQVGLAASWRSRGLEPAAVIGHSVGEIAAAVAAGSLDLEPAARFACRRAAALQRLEGRGAMAMASLSFEQARERLAGIAGVEAAISASPYSTVVSGDPEAVAGLVKRWRTEGIVMRPVDTTIAFHSCQVDEVLTDIRMGASALVPRPPTVPLYSTALADARADAARDADYWTTNVRRPVRFAEAVEAAIEDGYRLFVEVSSHPVVTHSVSETLDHLEVEDAAVVGTLRRNRDEIETLLGNLATLHSHGAALDWSTSHPRGELVSVPGTAWQHRPYWTFNDSRGDAGLGGGHDPHRHSLLGGQLTISGTPARQVWQTFLDMDSRPYPQSHGLVGVEVTPAASIINTFMAAAGEGQPPAITDIVLRTPLAVQPPRVVQIVREDRLISLATRVPSGSGPDGVDEWITHTTASIDYGVPPPSGHIDAAEIRSRLPIGSWQRVDDMFRTMGVEGYAFPWHLQELRRDGDEQLAVMTIEAPPATRASSWAHVIDGALTISAVVVAPGDATVLWMSKAIERVNCQGEPPAQLIVHSRRSPRSPEDSVDVRASGPDGRVVLEVLGLKFAAVDHLGTAVLPRDLVHEITWRPLALDEQPASAAAAVEQVILIGDPEVTAPLSAQFTAAGTDSLEVASGSDADGWIVDLPPAALTRPGAIVVAPTRVHADEPLERATRRAAWTLIRTVQQLIEVQTATNGRYAPQRVWVLTKGVRAAVDEASLAHAPLWGIGRIVAGEHPEVWGGLIDTDGIEPGNGEQLLRVLRTAAGTEDVISLTSGDLTAIRLAPIERSADGTPLQCSPSGTVLITGGLGALGLEVARWLVDRGARRLLLAGRRGLPPRAEWDAVSDPALRRQIDAVLALEALGVTVGVVALDITDADRVAATLAPGALGLPPIRGIVHTAGVVKDDLVDKVDLDGLREVLAPKAGGALVLHRLFPPGSLDFFVMFSSCGQFARLSGQTSYAAANSVLDALAAHRNASGHTETISLGWTAWRGLGLSENIATTMFEANSRGLEAVSAAEAFRAWAFGDRFQASYQAILRVLPTPPNLPRVPMLRELTATNEAGTDHAGQSFTLDLGSLTQDEAIERVTTDVREQVATELNLEPASIELKRPLVELGVDSVMAVALRVRLQRRYGLDLPPTILWAKPTVAALSEHVHTNLRPAEEPEEVPHAMAVAA</sequence>
<dbReference type="SUPFAM" id="SSF47336">
    <property type="entry name" value="ACP-like"/>
    <property type="match status" value="1"/>
</dbReference>
<dbReference type="InterPro" id="IPR020806">
    <property type="entry name" value="PKS_PP-bd"/>
</dbReference>
<feature type="region of interest" description="N-terminal hotdog fold" evidence="4">
    <location>
        <begin position="962"/>
        <end position="1083"/>
    </location>
</feature>
<dbReference type="InterPro" id="IPR049552">
    <property type="entry name" value="PKS_DH_N"/>
</dbReference>
<dbReference type="FunFam" id="3.40.47.10:FF:000019">
    <property type="entry name" value="Polyketide synthase type I"/>
    <property type="match status" value="1"/>
</dbReference>
<dbReference type="Pfam" id="PF00109">
    <property type="entry name" value="ketoacyl-synt"/>
    <property type="match status" value="1"/>
</dbReference>
<dbReference type="InterPro" id="IPR036736">
    <property type="entry name" value="ACP-like_sf"/>
</dbReference>
<dbReference type="InterPro" id="IPR016036">
    <property type="entry name" value="Malonyl_transacylase_ACP-bd"/>
</dbReference>
<dbReference type="InterPro" id="IPR006162">
    <property type="entry name" value="Ppantetheine_attach_site"/>
</dbReference>
<dbReference type="PROSITE" id="PS50075">
    <property type="entry name" value="CARRIER"/>
    <property type="match status" value="1"/>
</dbReference>
<evidence type="ECO:0000313" key="8">
    <source>
        <dbReference type="EMBL" id="ABW00698.1"/>
    </source>
</evidence>
<evidence type="ECO:0000259" key="5">
    <source>
        <dbReference type="PROSITE" id="PS50075"/>
    </source>
</evidence>
<evidence type="ECO:0000256" key="1">
    <source>
        <dbReference type="ARBA" id="ARBA00022450"/>
    </source>
</evidence>
<dbReference type="InterPro" id="IPR020841">
    <property type="entry name" value="PKS_Beta-ketoAc_synthase_dom"/>
</dbReference>
<dbReference type="Gene3D" id="3.10.129.110">
    <property type="entry name" value="Polyketide synthase dehydratase"/>
    <property type="match status" value="1"/>
</dbReference>
<dbReference type="SMART" id="SM00822">
    <property type="entry name" value="PKS_KR"/>
    <property type="match status" value="1"/>
</dbReference>
<dbReference type="InterPro" id="IPR014043">
    <property type="entry name" value="Acyl_transferase_dom"/>
</dbReference>
<dbReference type="eggNOG" id="COG1028">
    <property type="taxonomic scope" value="Bacteria"/>
</dbReference>
<evidence type="ECO:0000259" key="7">
    <source>
        <dbReference type="PROSITE" id="PS52019"/>
    </source>
</evidence>
<dbReference type="InterPro" id="IPR009081">
    <property type="entry name" value="PP-bd_ACP"/>
</dbReference>
<dbReference type="InterPro" id="IPR013968">
    <property type="entry name" value="PKS_KR"/>
</dbReference>
<dbReference type="GO" id="GO:0005737">
    <property type="term" value="C:cytoplasm"/>
    <property type="evidence" value="ECO:0007669"/>
    <property type="project" value="TreeGrafter"/>
</dbReference>
<dbReference type="CDD" id="cd00833">
    <property type="entry name" value="PKS"/>
    <property type="match status" value="1"/>
</dbReference>
<evidence type="ECO:0000259" key="6">
    <source>
        <dbReference type="PROSITE" id="PS52004"/>
    </source>
</evidence>
<name>A8LW93_SALAI</name>
<dbReference type="PANTHER" id="PTHR43775:SF37">
    <property type="entry name" value="SI:DKEY-61P9.11"/>
    <property type="match status" value="1"/>
</dbReference>
<dbReference type="SUPFAM" id="SSF55048">
    <property type="entry name" value="Probable ACP-binding domain of malonyl-CoA ACP transacylase"/>
    <property type="match status" value="1"/>
</dbReference>
<dbReference type="GO" id="GO:0005886">
    <property type="term" value="C:plasma membrane"/>
    <property type="evidence" value="ECO:0007669"/>
    <property type="project" value="TreeGrafter"/>
</dbReference>